<feature type="signal peptide" evidence="1">
    <location>
        <begin position="1"/>
        <end position="19"/>
    </location>
</feature>
<dbReference type="Proteomes" id="UP000044026">
    <property type="component" value="Unassembled WGS sequence"/>
</dbReference>
<evidence type="ECO:0000313" key="3">
    <source>
        <dbReference type="Proteomes" id="UP000044026"/>
    </source>
</evidence>
<dbReference type="AlphaFoldDB" id="A0A0B7H557"/>
<evidence type="ECO:0008006" key="4">
    <source>
        <dbReference type="Google" id="ProtNLM"/>
    </source>
</evidence>
<keyword evidence="1" id="KW-0732">Signal</keyword>
<feature type="chain" id="PRO_5002115785" description="DUF4932 domain-containing protein" evidence="1">
    <location>
        <begin position="20"/>
        <end position="365"/>
    </location>
</feature>
<organism evidence="2 3">
    <name type="scientific">Capnocytophaga canimorsus</name>
    <dbReference type="NCBI Taxonomy" id="28188"/>
    <lineage>
        <taxon>Bacteria</taxon>
        <taxon>Pseudomonadati</taxon>
        <taxon>Bacteroidota</taxon>
        <taxon>Flavobacteriia</taxon>
        <taxon>Flavobacteriales</taxon>
        <taxon>Flavobacteriaceae</taxon>
        <taxon>Capnocytophaga</taxon>
    </lineage>
</organism>
<protein>
    <recommendedName>
        <fullName evidence="4">DUF4932 domain-containing protein</fullName>
    </recommendedName>
</protein>
<dbReference type="Pfam" id="PF16286">
    <property type="entry name" value="DUF4932"/>
    <property type="match status" value="1"/>
</dbReference>
<gene>
    <name evidence="2" type="ORF">CCAN12_550029</name>
</gene>
<dbReference type="EMBL" id="CDOE01000051">
    <property type="protein sequence ID" value="CEN34731.1"/>
    <property type="molecule type" value="Genomic_DNA"/>
</dbReference>
<sequence>MKRLFLLAVAFSFTIQILAQNESILAKPKVDKRVELLSIVFRLADAWECSMEDFSLYTDKIQKYYVPYKSHELIKFVKEIRQKNGIYAQDIMQMAVHLDENLEPLIPFTETIPANSWGKEDANKFVNLLKQFYKETKSEQFFKENSSLYEEASIRFHSVFNRLNLDWYKTFYGKEPNEEFIIINALGNGKTNYGISQNLPNQKRKVYAIMGASNTDKQGMVVFEDYFSTLLHEFNHSFVNYLLDQNPLPFQKNGEKIFELVKDKMEAIYYKDWQTMLNEALVRAAVIKYMKDHNFSEQEIRKETQEQLQEGFVWIEDLLAELERYDKQRDIYPTLESYMPNFSKSLRGICRKNASVYECKFKNIE</sequence>
<evidence type="ECO:0000256" key="1">
    <source>
        <dbReference type="SAM" id="SignalP"/>
    </source>
</evidence>
<evidence type="ECO:0000313" key="2">
    <source>
        <dbReference type="EMBL" id="CEN34731.1"/>
    </source>
</evidence>
<proteinExistence type="predicted"/>
<dbReference type="InterPro" id="IPR032560">
    <property type="entry name" value="DUF4932"/>
</dbReference>
<name>A0A0B7H557_9FLAO</name>
<accession>A0A0B7H557</accession>
<reference evidence="2 3" key="1">
    <citation type="submission" date="2015-01" db="EMBL/GenBank/DDBJ databases">
        <authorList>
            <person name="Xiang T."/>
            <person name="Song Y."/>
            <person name="Huang L."/>
            <person name="Wang B."/>
            <person name="Wu P."/>
        </authorList>
    </citation>
    <scope>NUCLEOTIDE SEQUENCE [LARGE SCALE GENOMIC DNA]</scope>
    <source>
        <strain evidence="2 3">Cc12</strain>
    </source>
</reference>